<dbReference type="CDD" id="cd01347">
    <property type="entry name" value="ligand_gated_channel"/>
    <property type="match status" value="1"/>
</dbReference>
<evidence type="ECO:0000256" key="8">
    <source>
        <dbReference type="ARBA" id="ARBA00023170"/>
    </source>
</evidence>
<dbReference type="Proteomes" id="UP000191931">
    <property type="component" value="Unassembled WGS sequence"/>
</dbReference>
<evidence type="ECO:0000256" key="3">
    <source>
        <dbReference type="ARBA" id="ARBA00022452"/>
    </source>
</evidence>
<keyword evidence="2 10" id="KW-0813">Transport</keyword>
<evidence type="ECO:0000256" key="5">
    <source>
        <dbReference type="ARBA" id="ARBA00022729"/>
    </source>
</evidence>
<keyword evidence="15" id="KW-1185">Reference proteome</keyword>
<gene>
    <name evidence="14" type="ORF">MTBBW1_50018</name>
</gene>
<dbReference type="InterPro" id="IPR036942">
    <property type="entry name" value="Beta-barrel_TonB_sf"/>
</dbReference>
<keyword evidence="7 10" id="KW-0472">Membrane</keyword>
<evidence type="ECO:0000256" key="7">
    <source>
        <dbReference type="ARBA" id="ARBA00023136"/>
    </source>
</evidence>
<dbReference type="GO" id="GO:0015344">
    <property type="term" value="F:siderophore uptake transmembrane transporter activity"/>
    <property type="evidence" value="ECO:0007669"/>
    <property type="project" value="TreeGrafter"/>
</dbReference>
<sequence length="676" mass="77691">MKFILKKITVLIFTIIIFCPLLLSAEETSKKTQYMEEVVVSATRSEIPVFDAPQSVTVISNKEIMDSPFDRIEDILRFAAGFQNYSHYGQQTGGIASHFDMRGVGRNRTLMLLDGVPLNDNFNNSISWVAWGLIPKESIERIEIVRGPSSSLYGSEGLGGVIHIITKKPDEKRASSFKLTTGSEETYSLSMGHSQKISQFGFLLSGGWEKSDGFFMVDPEGIDEYTLRRHRDIYKGFGKATYSLDTKTDLSFSALYYDHEMGKGREYFYDDLQMDQYRLGVNHRGEKMDWNALIYMNRADKTAYQDKFIGSTKTYEPERDEMFPQNEVWGADIQNTIHLFNKTILTSGLSFKRIAMDYDEDYKSNDEDLGATGRQETLSPFFDVTMELLNDKMLLNAGLRYDHIKNFDCRSWETKSDFDTTYNSQTWDNFSPKAGIVFHPDRTSTLRASIGKGFRPPSLFDQYKLHIRSGGAYVRFPNPDLEPEEIVSWDIGGDKLFFDNLWARVAYYQSSASDYIGSKTIKSYEKNGKTYTESVYDNINEVDIYGIEAELEYDIGYGLTSFFNYNYNISEIEKDSENPELEGNYLAGNPVHKFRAGLTYKNPQLINLSLLFKYNIDEYADAENTTKVPDYTTLDISLWKTLFDKATVRLNIENLTDEKEYIEDGTIYYVSMQYDF</sequence>
<dbReference type="RefSeq" id="WP_080797808.1">
    <property type="nucleotide sequence ID" value="NZ_LT828540.1"/>
</dbReference>
<evidence type="ECO:0000256" key="10">
    <source>
        <dbReference type="PROSITE-ProRule" id="PRU01360"/>
    </source>
</evidence>
<comment type="subcellular location">
    <subcellularLocation>
        <location evidence="1 10">Cell outer membrane</location>
        <topology evidence="1 10">Multi-pass membrane protein</topology>
    </subcellularLocation>
</comment>
<keyword evidence="6 11" id="KW-0798">TonB box</keyword>
<keyword evidence="5" id="KW-0732">Signal</keyword>
<evidence type="ECO:0000256" key="11">
    <source>
        <dbReference type="RuleBase" id="RU003357"/>
    </source>
</evidence>
<dbReference type="Pfam" id="PF00593">
    <property type="entry name" value="TonB_dep_Rec_b-barrel"/>
    <property type="match status" value="1"/>
</dbReference>
<dbReference type="PANTHER" id="PTHR30069:SF29">
    <property type="entry name" value="HEMOGLOBIN AND HEMOGLOBIN-HAPTOGLOBIN-BINDING PROTEIN 1-RELATED"/>
    <property type="match status" value="1"/>
</dbReference>
<dbReference type="GO" id="GO:0009279">
    <property type="term" value="C:cell outer membrane"/>
    <property type="evidence" value="ECO:0007669"/>
    <property type="project" value="UniProtKB-SubCell"/>
</dbReference>
<evidence type="ECO:0000259" key="12">
    <source>
        <dbReference type="Pfam" id="PF00593"/>
    </source>
</evidence>
<evidence type="ECO:0000256" key="4">
    <source>
        <dbReference type="ARBA" id="ARBA00022692"/>
    </source>
</evidence>
<keyword evidence="9 10" id="KW-0998">Cell outer membrane</keyword>
<name>A0A1W1HHJ9_9BACT</name>
<evidence type="ECO:0000313" key="14">
    <source>
        <dbReference type="EMBL" id="SLM31895.1"/>
    </source>
</evidence>
<accession>A0A1W1HHJ9</accession>
<dbReference type="EMBL" id="FWEV01000292">
    <property type="protein sequence ID" value="SLM31895.1"/>
    <property type="molecule type" value="Genomic_DNA"/>
</dbReference>
<dbReference type="AlphaFoldDB" id="A0A1W1HHJ9"/>
<keyword evidence="4 10" id="KW-0812">Transmembrane</keyword>
<reference evidence="14 15" key="1">
    <citation type="submission" date="2017-03" db="EMBL/GenBank/DDBJ databases">
        <authorList>
            <person name="Afonso C.L."/>
            <person name="Miller P.J."/>
            <person name="Scott M.A."/>
            <person name="Spackman E."/>
            <person name="Goraichik I."/>
            <person name="Dimitrov K.M."/>
            <person name="Suarez D.L."/>
            <person name="Swayne D.E."/>
        </authorList>
    </citation>
    <scope>NUCLEOTIDE SEQUENCE [LARGE SCALE GENOMIC DNA]</scope>
    <source>
        <strain evidence="14">PRJEB14757</strain>
    </source>
</reference>
<dbReference type="OrthoDB" id="9763670at2"/>
<evidence type="ECO:0000259" key="13">
    <source>
        <dbReference type="Pfam" id="PF07715"/>
    </source>
</evidence>
<dbReference type="PANTHER" id="PTHR30069">
    <property type="entry name" value="TONB-DEPENDENT OUTER MEMBRANE RECEPTOR"/>
    <property type="match status" value="1"/>
</dbReference>
<dbReference type="Gene3D" id="2.170.130.10">
    <property type="entry name" value="TonB-dependent receptor, plug domain"/>
    <property type="match status" value="1"/>
</dbReference>
<evidence type="ECO:0000256" key="2">
    <source>
        <dbReference type="ARBA" id="ARBA00022448"/>
    </source>
</evidence>
<evidence type="ECO:0000256" key="9">
    <source>
        <dbReference type="ARBA" id="ARBA00023237"/>
    </source>
</evidence>
<protein>
    <submittedName>
        <fullName evidence="14">TonB-dependent receptor plug</fullName>
    </submittedName>
</protein>
<keyword evidence="8 14" id="KW-0675">Receptor</keyword>
<evidence type="ECO:0000256" key="1">
    <source>
        <dbReference type="ARBA" id="ARBA00004571"/>
    </source>
</evidence>
<dbReference type="InterPro" id="IPR000531">
    <property type="entry name" value="Beta-barrel_TonB"/>
</dbReference>
<evidence type="ECO:0000313" key="15">
    <source>
        <dbReference type="Proteomes" id="UP000191931"/>
    </source>
</evidence>
<feature type="domain" description="TonB-dependent receptor-like beta-barrel" evidence="12">
    <location>
        <begin position="234"/>
        <end position="655"/>
    </location>
</feature>
<dbReference type="PROSITE" id="PS52016">
    <property type="entry name" value="TONB_DEPENDENT_REC_3"/>
    <property type="match status" value="1"/>
</dbReference>
<dbReference type="Pfam" id="PF07715">
    <property type="entry name" value="Plug"/>
    <property type="match status" value="1"/>
</dbReference>
<evidence type="ECO:0000256" key="6">
    <source>
        <dbReference type="ARBA" id="ARBA00023077"/>
    </source>
</evidence>
<dbReference type="SUPFAM" id="SSF56935">
    <property type="entry name" value="Porins"/>
    <property type="match status" value="1"/>
</dbReference>
<dbReference type="STRING" id="1246637.MTBBW1_50018"/>
<feature type="domain" description="TonB-dependent receptor plug" evidence="13">
    <location>
        <begin position="49"/>
        <end position="161"/>
    </location>
</feature>
<dbReference type="InterPro" id="IPR039426">
    <property type="entry name" value="TonB-dep_rcpt-like"/>
</dbReference>
<organism evidence="14 15">
    <name type="scientific">Desulfamplus magnetovallimortis</name>
    <dbReference type="NCBI Taxonomy" id="1246637"/>
    <lineage>
        <taxon>Bacteria</taxon>
        <taxon>Pseudomonadati</taxon>
        <taxon>Thermodesulfobacteriota</taxon>
        <taxon>Desulfobacteria</taxon>
        <taxon>Desulfobacterales</taxon>
        <taxon>Desulfobacteraceae</taxon>
        <taxon>Desulfamplus</taxon>
    </lineage>
</organism>
<dbReference type="InterPro" id="IPR012910">
    <property type="entry name" value="Plug_dom"/>
</dbReference>
<proteinExistence type="inferred from homology"/>
<comment type="similarity">
    <text evidence="10 11">Belongs to the TonB-dependent receptor family.</text>
</comment>
<dbReference type="Gene3D" id="2.40.170.20">
    <property type="entry name" value="TonB-dependent receptor, beta-barrel domain"/>
    <property type="match status" value="1"/>
</dbReference>
<dbReference type="GO" id="GO:0044718">
    <property type="term" value="P:siderophore transmembrane transport"/>
    <property type="evidence" value="ECO:0007669"/>
    <property type="project" value="TreeGrafter"/>
</dbReference>
<keyword evidence="3 10" id="KW-1134">Transmembrane beta strand</keyword>
<dbReference type="InterPro" id="IPR037066">
    <property type="entry name" value="Plug_dom_sf"/>
</dbReference>